<dbReference type="PROSITE" id="PS01117">
    <property type="entry name" value="HTH_MARR_1"/>
    <property type="match status" value="1"/>
</dbReference>
<feature type="domain" description="HTH marR-type" evidence="4">
    <location>
        <begin position="17"/>
        <end position="149"/>
    </location>
</feature>
<evidence type="ECO:0000313" key="6">
    <source>
        <dbReference type="Proteomes" id="UP000739538"/>
    </source>
</evidence>
<dbReference type="PRINTS" id="PR00598">
    <property type="entry name" value="HTHMARR"/>
</dbReference>
<dbReference type="EMBL" id="JAGQHS010000020">
    <property type="protein sequence ID" value="MCA9755316.1"/>
    <property type="molecule type" value="Genomic_DNA"/>
</dbReference>
<organism evidence="5 6">
    <name type="scientific">Eiseniibacteriota bacterium</name>
    <dbReference type="NCBI Taxonomy" id="2212470"/>
    <lineage>
        <taxon>Bacteria</taxon>
        <taxon>Candidatus Eiseniibacteriota</taxon>
    </lineage>
</organism>
<dbReference type="InterPro" id="IPR036388">
    <property type="entry name" value="WH-like_DNA-bd_sf"/>
</dbReference>
<reference evidence="5" key="1">
    <citation type="submission" date="2020-04" db="EMBL/GenBank/DDBJ databases">
        <authorList>
            <person name="Zhang T."/>
        </authorList>
    </citation>
    <scope>NUCLEOTIDE SEQUENCE</scope>
    <source>
        <strain evidence="5">HKST-UBA02</strain>
    </source>
</reference>
<dbReference type="Gene3D" id="1.10.10.10">
    <property type="entry name" value="Winged helix-like DNA-binding domain superfamily/Winged helix DNA-binding domain"/>
    <property type="match status" value="1"/>
</dbReference>
<evidence type="ECO:0000259" key="4">
    <source>
        <dbReference type="PROSITE" id="PS50995"/>
    </source>
</evidence>
<comment type="caution">
    <text evidence="5">The sequence shown here is derived from an EMBL/GenBank/DDBJ whole genome shotgun (WGS) entry which is preliminary data.</text>
</comment>
<dbReference type="PANTHER" id="PTHR33164">
    <property type="entry name" value="TRANSCRIPTIONAL REGULATOR, MARR FAMILY"/>
    <property type="match status" value="1"/>
</dbReference>
<dbReference type="InterPro" id="IPR036390">
    <property type="entry name" value="WH_DNA-bd_sf"/>
</dbReference>
<evidence type="ECO:0000256" key="3">
    <source>
        <dbReference type="ARBA" id="ARBA00023163"/>
    </source>
</evidence>
<dbReference type="InterPro" id="IPR039422">
    <property type="entry name" value="MarR/SlyA-like"/>
</dbReference>
<dbReference type="InterPro" id="IPR023187">
    <property type="entry name" value="Tscrpt_reg_MarR-type_CS"/>
</dbReference>
<dbReference type="GO" id="GO:0003700">
    <property type="term" value="F:DNA-binding transcription factor activity"/>
    <property type="evidence" value="ECO:0007669"/>
    <property type="project" value="InterPro"/>
</dbReference>
<sequence>MTDIRVDIPQDFDETGHEALMNILWTGTLLKKASRRFFRDTEFSEAEFNLLIVLSYSDEPLSQVDVSERMLVDKSNVTSLIDRLETAGLIERKPVPEDRRRYHIHLTREGKRRIDAVDPVYHGLVREVMSGLTEREHQTIIRLTRKVREGLAKHF</sequence>
<dbReference type="InterPro" id="IPR000835">
    <property type="entry name" value="HTH_MarR-typ"/>
</dbReference>
<dbReference type="GO" id="GO:0003677">
    <property type="term" value="F:DNA binding"/>
    <property type="evidence" value="ECO:0007669"/>
    <property type="project" value="UniProtKB-KW"/>
</dbReference>
<dbReference type="AlphaFoldDB" id="A0A956SCG2"/>
<reference evidence="5" key="2">
    <citation type="journal article" date="2021" name="Microbiome">
        <title>Successional dynamics and alternative stable states in a saline activated sludge microbial community over 9 years.</title>
        <authorList>
            <person name="Wang Y."/>
            <person name="Ye J."/>
            <person name="Ju F."/>
            <person name="Liu L."/>
            <person name="Boyd J.A."/>
            <person name="Deng Y."/>
            <person name="Parks D.H."/>
            <person name="Jiang X."/>
            <person name="Yin X."/>
            <person name="Woodcroft B.J."/>
            <person name="Tyson G.W."/>
            <person name="Hugenholtz P."/>
            <person name="Polz M.F."/>
            <person name="Zhang T."/>
        </authorList>
    </citation>
    <scope>NUCLEOTIDE SEQUENCE</scope>
    <source>
        <strain evidence="5">HKST-UBA02</strain>
    </source>
</reference>
<keyword evidence="3" id="KW-0804">Transcription</keyword>
<accession>A0A956SCG2</accession>
<evidence type="ECO:0000256" key="1">
    <source>
        <dbReference type="ARBA" id="ARBA00023015"/>
    </source>
</evidence>
<evidence type="ECO:0000256" key="2">
    <source>
        <dbReference type="ARBA" id="ARBA00023125"/>
    </source>
</evidence>
<keyword evidence="2" id="KW-0238">DNA-binding</keyword>
<dbReference type="Pfam" id="PF12802">
    <property type="entry name" value="MarR_2"/>
    <property type="match status" value="1"/>
</dbReference>
<dbReference type="PROSITE" id="PS50995">
    <property type="entry name" value="HTH_MARR_2"/>
    <property type="match status" value="1"/>
</dbReference>
<dbReference type="SUPFAM" id="SSF46785">
    <property type="entry name" value="Winged helix' DNA-binding domain"/>
    <property type="match status" value="1"/>
</dbReference>
<dbReference type="GO" id="GO:0006950">
    <property type="term" value="P:response to stress"/>
    <property type="evidence" value="ECO:0007669"/>
    <property type="project" value="TreeGrafter"/>
</dbReference>
<gene>
    <name evidence="5" type="ORF">KDA27_05895</name>
</gene>
<dbReference type="SMART" id="SM00347">
    <property type="entry name" value="HTH_MARR"/>
    <property type="match status" value="1"/>
</dbReference>
<proteinExistence type="predicted"/>
<evidence type="ECO:0000313" key="5">
    <source>
        <dbReference type="EMBL" id="MCA9755316.1"/>
    </source>
</evidence>
<dbReference type="PANTHER" id="PTHR33164:SF43">
    <property type="entry name" value="HTH-TYPE TRANSCRIPTIONAL REPRESSOR YETL"/>
    <property type="match status" value="1"/>
</dbReference>
<keyword evidence="1" id="KW-0805">Transcription regulation</keyword>
<name>A0A956SCG2_UNCEI</name>
<dbReference type="Proteomes" id="UP000739538">
    <property type="component" value="Unassembled WGS sequence"/>
</dbReference>
<protein>
    <submittedName>
        <fullName evidence="5">MarR family transcriptional regulator</fullName>
    </submittedName>
</protein>